<dbReference type="InterPro" id="IPR003679">
    <property type="entry name" value="Amioglycoside_AcTrfase"/>
</dbReference>
<comment type="caution">
    <text evidence="5">The sequence shown here is derived from an EMBL/GenBank/DDBJ whole genome shotgun (WGS) entry which is preliminary data.</text>
</comment>
<comment type="similarity">
    <text evidence="1 4">Belongs to the antibiotic N-acetyltransferase family.</text>
</comment>
<reference evidence="5 6" key="1">
    <citation type="submission" date="2018-06" db="EMBL/GenBank/DDBJ databases">
        <title>Freshwater and sediment microbial communities from various areas in North America, analyzing microbe dynamics in response to fracking.</title>
        <authorList>
            <person name="Lamendella R."/>
        </authorList>
    </citation>
    <scope>NUCLEOTIDE SEQUENCE [LARGE SCALE GENOMIC DNA]</scope>
    <source>
        <strain evidence="5 6">NG-13</strain>
    </source>
</reference>
<protein>
    <recommendedName>
        <fullName evidence="4">Aminoglycoside N(3)-acetyltransferase</fullName>
        <ecNumber evidence="4">2.3.1.-</ecNumber>
    </recommendedName>
</protein>
<keyword evidence="4" id="KW-0046">Antibiotic resistance</keyword>
<name>A0ABX9BIE6_9BACL</name>
<evidence type="ECO:0000256" key="3">
    <source>
        <dbReference type="ARBA" id="ARBA00023315"/>
    </source>
</evidence>
<keyword evidence="3 4" id="KW-0012">Acyltransferase</keyword>
<evidence type="ECO:0000313" key="5">
    <source>
        <dbReference type="EMBL" id="RAI94300.1"/>
    </source>
</evidence>
<evidence type="ECO:0000256" key="1">
    <source>
        <dbReference type="ARBA" id="ARBA00006383"/>
    </source>
</evidence>
<dbReference type="Proteomes" id="UP000248827">
    <property type="component" value="Unassembled WGS sequence"/>
</dbReference>
<keyword evidence="6" id="KW-1185">Reference proteome</keyword>
<dbReference type="SUPFAM" id="SSF110710">
    <property type="entry name" value="TTHA0583/YokD-like"/>
    <property type="match status" value="1"/>
</dbReference>
<evidence type="ECO:0000313" key="6">
    <source>
        <dbReference type="Proteomes" id="UP000248827"/>
    </source>
</evidence>
<dbReference type="InterPro" id="IPR028345">
    <property type="entry name" value="Antibiotic_NAT-like"/>
</dbReference>
<proteinExistence type="inferred from homology"/>
<dbReference type="EMBL" id="QLLI01000008">
    <property type="protein sequence ID" value="RAI94300.1"/>
    <property type="molecule type" value="Genomic_DNA"/>
</dbReference>
<evidence type="ECO:0000256" key="2">
    <source>
        <dbReference type="ARBA" id="ARBA00022679"/>
    </source>
</evidence>
<sequence>MQTVKSLMKKLEQLGIDKQGTLLIHSSMKSLGEVEGGADTVLDAFSDYMKDGLLVLPTHTWSTINADNPLFHVGNSTCCVGILPELFRKRPGVVRSWHPTHSVAALGRDAEAFTKDDHLYDTPCARGSAWGKLLDRKATILLVGVDLKRNTFIHGVEEWVDIPGRMTDEHEMLYTVLPDGSQISVPSRRHCGLPWSEHFWKVDEVLVREGAMRKGKLGDAVVRVCDAAKTAEVITEMLKENPDLFSDNEPLHIPNCEAELVGVSHEAYLRNEARYKLQSELLVAEKQVADGERLLNHEQVIAKIREE</sequence>
<evidence type="ECO:0000256" key="4">
    <source>
        <dbReference type="RuleBase" id="RU365031"/>
    </source>
</evidence>
<dbReference type="PANTHER" id="PTHR11104:SF0">
    <property type="entry name" value="SPBETA PROPHAGE-DERIVED AMINOGLYCOSIDE N(3')-ACETYLTRANSFERASE-LIKE PROTEIN YOKD"/>
    <property type="match status" value="1"/>
</dbReference>
<keyword evidence="2 4" id="KW-0808">Transferase</keyword>
<accession>A0ABX9BIE6</accession>
<dbReference type="PANTHER" id="PTHR11104">
    <property type="entry name" value="AMINOGLYCOSIDE N3-ACETYLTRANSFERASE"/>
    <property type="match status" value="1"/>
</dbReference>
<dbReference type="Pfam" id="PF02522">
    <property type="entry name" value="Antibiotic_NAT"/>
    <property type="match status" value="1"/>
</dbReference>
<comment type="catalytic activity">
    <reaction evidence="4">
        <text>a 2-deoxystreptamine antibiotic + acetyl-CoA = an N(3)-acetyl-2-deoxystreptamine antibiotic + CoA + H(+)</text>
        <dbReference type="Rhea" id="RHEA:12665"/>
        <dbReference type="ChEBI" id="CHEBI:15378"/>
        <dbReference type="ChEBI" id="CHEBI:57287"/>
        <dbReference type="ChEBI" id="CHEBI:57288"/>
        <dbReference type="ChEBI" id="CHEBI:57921"/>
        <dbReference type="ChEBI" id="CHEBI:77452"/>
        <dbReference type="EC" id="2.3.1.81"/>
    </reaction>
</comment>
<dbReference type="EC" id="2.3.1.-" evidence="4"/>
<organism evidence="5 6">
    <name type="scientific">Paenibacillus pabuli</name>
    <dbReference type="NCBI Taxonomy" id="1472"/>
    <lineage>
        <taxon>Bacteria</taxon>
        <taxon>Bacillati</taxon>
        <taxon>Bacillota</taxon>
        <taxon>Bacilli</taxon>
        <taxon>Bacillales</taxon>
        <taxon>Paenibacillaceae</taxon>
        <taxon>Paenibacillus</taxon>
    </lineage>
</organism>
<gene>
    <name evidence="5" type="ORF">DET54_108100</name>
</gene>